<feature type="region of interest" description="Disordered" evidence="9">
    <location>
        <begin position="260"/>
        <end position="333"/>
    </location>
</feature>
<keyword evidence="2" id="KW-0479">Metal-binding</keyword>
<feature type="domain" description="TF-B3" evidence="10">
    <location>
        <begin position="362"/>
        <end position="463"/>
    </location>
</feature>
<evidence type="ECO:0000313" key="12">
    <source>
        <dbReference type="EMBL" id="PIA29051.1"/>
    </source>
</evidence>
<keyword evidence="7" id="KW-0804">Transcription</keyword>
<feature type="domain" description="CW-type" evidence="11">
    <location>
        <begin position="592"/>
        <end position="642"/>
    </location>
</feature>
<gene>
    <name evidence="12" type="ORF">AQUCO_06300016v1</name>
</gene>
<evidence type="ECO:0000256" key="8">
    <source>
        <dbReference type="ARBA" id="ARBA00023242"/>
    </source>
</evidence>
<feature type="region of interest" description="Disordered" evidence="9">
    <location>
        <begin position="170"/>
        <end position="200"/>
    </location>
</feature>
<name>A0A2G5CCN1_AQUCA</name>
<feature type="compositionally biased region" description="Basic and acidic residues" evidence="9">
    <location>
        <begin position="745"/>
        <end position="754"/>
    </location>
</feature>
<dbReference type="Proteomes" id="UP000230069">
    <property type="component" value="Unassembled WGS sequence"/>
</dbReference>
<keyword evidence="3" id="KW-0863">Zinc-finger</keyword>
<dbReference type="Gene3D" id="2.40.330.10">
    <property type="entry name" value="DNA-binding pseudobarrel domain"/>
    <property type="match status" value="1"/>
</dbReference>
<dbReference type="STRING" id="218851.A0A2G5CCN1"/>
<keyword evidence="4" id="KW-0862">Zinc</keyword>
<feature type="compositionally biased region" description="Polar residues" evidence="9">
    <location>
        <begin position="849"/>
        <end position="864"/>
    </location>
</feature>
<dbReference type="PROSITE" id="PS51050">
    <property type="entry name" value="ZF_CW"/>
    <property type="match status" value="1"/>
</dbReference>
<keyword evidence="6" id="KW-0238">DNA-binding</keyword>
<dbReference type="PANTHER" id="PTHR46245:SF10">
    <property type="entry name" value="B3 DOMAIN-CONTAINING TRANSCRIPTION FACTOR VAL3"/>
    <property type="match status" value="1"/>
</dbReference>
<keyword evidence="13" id="KW-1185">Reference proteome</keyword>
<sequence length="906" mass="98863">MTSCSSSSSQSTAKICCFNLDCKEMKLDRSFRKAWRLRSGDFAELCDRCGTAYEEGRYCEIFHINAAGWRSCESCRKPLHCGCIVSITGFILLDAGGVECMSCARKHSIVASQSWSHTLKNRSPLSVSNGISGQWWHSANARNVGTSQSDLQARLAYEFDRSNGIERRVSSVPGIERAPKDPSERVAPSSDVPVHQRNPGGDMVVALNALRREEGTADALPDPRHLPGESSTVDARKGSIVEPHLNNSVAAKCFDTHANSRVNTQSSSGKDPLVPSNDANGSACVSGSQQQRQTPSPPMANQCHGNLQNGGDTYTENQIRNGKARGDGRGRNQLLPRYWPKITDQELQQISVDSNKIITPLFEKTLSASDAGRIGRLVLPKKCAEAYFPTISQPEGVPLKVQDAKGSEWVFQFRFWPNNNSRMYVLEGVTPCIQNMSLQAGDIVTFSRLDPDGKLVMGSRKPSDASPSTQDSRKSKNGNGVSKLAESNLKDANTWSEIDKSGYIAKDALRAQSSVLPSKRKSSTLGLKNKRLQIENEDRIELKLTWEEAQGLLRPACNHHPDSIVVVDGHEFEEYEEAPILGKPTIFTTNNSGENIQWAQCEECSKWRKLPVDALLPSKWTCSDNLWDPKRSSCSSDQELTDGQIQDLLSSSNDVASKKMKSAKKDSESVEGSEGGLDTLANVAILTEEALPSLAQPPTTKHPRHRPGCSCIVCIQPPSGKGPKHSDTCVCNVCTTVKRRFRTLMERRAKRPPENEAGTSRKKQQLVERVEPVDGLPTSSNAKSGVNPEMFVDGNDDDDISCRKPSSPFKGGIDLNIQPEREDDASPVSGSGSIRFVRDSADLYHKQQKLPSSSRNRDVNTSGGSAEVGGVENHGIGVPQSCDPENGELNPPAPRPTWIPATSGTG</sequence>
<evidence type="ECO:0000256" key="3">
    <source>
        <dbReference type="ARBA" id="ARBA00022771"/>
    </source>
</evidence>
<dbReference type="SMART" id="SM01019">
    <property type="entry name" value="B3"/>
    <property type="match status" value="1"/>
</dbReference>
<feature type="region of interest" description="Disordered" evidence="9">
    <location>
        <begin position="216"/>
        <end position="235"/>
    </location>
</feature>
<evidence type="ECO:0000256" key="9">
    <source>
        <dbReference type="SAM" id="MobiDB-lite"/>
    </source>
</evidence>
<proteinExistence type="predicted"/>
<protein>
    <recommendedName>
        <fullName evidence="14">CW-type domain-containing protein</fullName>
    </recommendedName>
</protein>
<feature type="compositionally biased region" description="Basic and acidic residues" evidence="9">
    <location>
        <begin position="836"/>
        <end position="845"/>
    </location>
</feature>
<feature type="compositionally biased region" description="Basic and acidic residues" evidence="9">
    <location>
        <begin position="216"/>
        <end position="227"/>
    </location>
</feature>
<dbReference type="SUPFAM" id="SSF101936">
    <property type="entry name" value="DNA-binding pseudobarrel domain"/>
    <property type="match status" value="1"/>
</dbReference>
<evidence type="ECO:0000313" key="13">
    <source>
        <dbReference type="Proteomes" id="UP000230069"/>
    </source>
</evidence>
<comment type="subcellular location">
    <subcellularLocation>
        <location evidence="1">Nucleus</location>
    </subcellularLocation>
</comment>
<dbReference type="AlphaFoldDB" id="A0A2G5CCN1"/>
<keyword evidence="5" id="KW-0805">Transcription regulation</keyword>
<dbReference type="GO" id="GO:0003677">
    <property type="term" value="F:DNA binding"/>
    <property type="evidence" value="ECO:0007669"/>
    <property type="project" value="UniProtKB-KW"/>
</dbReference>
<dbReference type="CDD" id="cd10017">
    <property type="entry name" value="B3_DNA"/>
    <property type="match status" value="1"/>
</dbReference>
<accession>A0A2G5CCN1</accession>
<feature type="region of interest" description="Disordered" evidence="9">
    <location>
        <begin position="745"/>
        <end position="906"/>
    </location>
</feature>
<dbReference type="EMBL" id="KZ305080">
    <property type="protein sequence ID" value="PIA29051.1"/>
    <property type="molecule type" value="Genomic_DNA"/>
</dbReference>
<dbReference type="Gene3D" id="3.30.40.100">
    <property type="match status" value="1"/>
</dbReference>
<feature type="compositionally biased region" description="Polar residues" evidence="9">
    <location>
        <begin position="277"/>
        <end position="294"/>
    </location>
</feature>
<dbReference type="InterPro" id="IPR011124">
    <property type="entry name" value="Znf_CW"/>
</dbReference>
<evidence type="ECO:0000259" key="11">
    <source>
        <dbReference type="PROSITE" id="PS51050"/>
    </source>
</evidence>
<dbReference type="FunFam" id="2.40.330.10:FF:000006">
    <property type="entry name" value="B3 domain-containing transcription repressor VAL1"/>
    <property type="match status" value="1"/>
</dbReference>
<feature type="compositionally biased region" description="Polar residues" evidence="9">
    <location>
        <begin position="646"/>
        <end position="655"/>
    </location>
</feature>
<keyword evidence="8" id="KW-0539">Nucleus</keyword>
<dbReference type="InterPro" id="IPR003340">
    <property type="entry name" value="B3_DNA-bd"/>
</dbReference>
<dbReference type="PANTHER" id="PTHR46245">
    <property type="entry name" value="B3 DOMAIN-CONTAINING PROTEIN OS07G0563300"/>
    <property type="match status" value="1"/>
</dbReference>
<dbReference type="InParanoid" id="A0A2G5CCN1"/>
<reference evidence="12 13" key="1">
    <citation type="submission" date="2017-09" db="EMBL/GenBank/DDBJ databases">
        <title>WGS assembly of Aquilegia coerulea Goldsmith.</title>
        <authorList>
            <person name="Hodges S."/>
            <person name="Kramer E."/>
            <person name="Nordborg M."/>
            <person name="Tomkins J."/>
            <person name="Borevitz J."/>
            <person name="Derieg N."/>
            <person name="Yan J."/>
            <person name="Mihaltcheva S."/>
            <person name="Hayes R.D."/>
            <person name="Rokhsar D."/>
        </authorList>
    </citation>
    <scope>NUCLEOTIDE SEQUENCE [LARGE SCALE GENOMIC DNA]</scope>
    <source>
        <strain evidence="13">cv. Goldsmith</strain>
    </source>
</reference>
<feature type="region of interest" description="Disordered" evidence="9">
    <location>
        <begin position="455"/>
        <end position="485"/>
    </location>
</feature>
<dbReference type="InterPro" id="IPR057743">
    <property type="entry name" value="Zfn_VAL1-3_N"/>
</dbReference>
<dbReference type="InterPro" id="IPR015300">
    <property type="entry name" value="DNA-bd_pseudobarrel_sf"/>
</dbReference>
<organism evidence="12 13">
    <name type="scientific">Aquilegia coerulea</name>
    <name type="common">Rocky mountain columbine</name>
    <dbReference type="NCBI Taxonomy" id="218851"/>
    <lineage>
        <taxon>Eukaryota</taxon>
        <taxon>Viridiplantae</taxon>
        <taxon>Streptophyta</taxon>
        <taxon>Embryophyta</taxon>
        <taxon>Tracheophyta</taxon>
        <taxon>Spermatophyta</taxon>
        <taxon>Magnoliopsida</taxon>
        <taxon>Ranunculales</taxon>
        <taxon>Ranunculaceae</taxon>
        <taxon>Thalictroideae</taxon>
        <taxon>Aquilegia</taxon>
    </lineage>
</organism>
<evidence type="ECO:0000256" key="5">
    <source>
        <dbReference type="ARBA" id="ARBA00023015"/>
    </source>
</evidence>
<evidence type="ECO:0000256" key="6">
    <source>
        <dbReference type="ARBA" id="ARBA00023125"/>
    </source>
</evidence>
<dbReference type="Pfam" id="PF02362">
    <property type="entry name" value="B3"/>
    <property type="match status" value="1"/>
</dbReference>
<evidence type="ECO:0008006" key="14">
    <source>
        <dbReference type="Google" id="ProtNLM"/>
    </source>
</evidence>
<dbReference type="PROSITE" id="PS50863">
    <property type="entry name" value="B3"/>
    <property type="match status" value="1"/>
</dbReference>
<dbReference type="GO" id="GO:0005634">
    <property type="term" value="C:nucleus"/>
    <property type="evidence" value="ECO:0007669"/>
    <property type="project" value="UniProtKB-SubCell"/>
</dbReference>
<feature type="region of interest" description="Disordered" evidence="9">
    <location>
        <begin position="646"/>
        <end position="675"/>
    </location>
</feature>
<dbReference type="Pfam" id="PF25813">
    <property type="entry name" value="zf_VAL1_N"/>
    <property type="match status" value="1"/>
</dbReference>
<evidence type="ECO:0000256" key="4">
    <source>
        <dbReference type="ARBA" id="ARBA00022833"/>
    </source>
</evidence>
<evidence type="ECO:0000256" key="7">
    <source>
        <dbReference type="ARBA" id="ARBA00023163"/>
    </source>
</evidence>
<dbReference type="GO" id="GO:0006355">
    <property type="term" value="P:regulation of DNA-templated transcription"/>
    <property type="evidence" value="ECO:0007669"/>
    <property type="project" value="UniProtKB-ARBA"/>
</dbReference>
<evidence type="ECO:0000259" key="10">
    <source>
        <dbReference type="PROSITE" id="PS50863"/>
    </source>
</evidence>
<feature type="compositionally biased region" description="Polar residues" evidence="9">
    <location>
        <begin position="303"/>
        <end position="320"/>
    </location>
</feature>
<evidence type="ECO:0000256" key="1">
    <source>
        <dbReference type="ARBA" id="ARBA00004123"/>
    </source>
</evidence>
<dbReference type="Pfam" id="PF07496">
    <property type="entry name" value="zf-CW"/>
    <property type="match status" value="1"/>
</dbReference>
<dbReference type="GO" id="GO:0008270">
    <property type="term" value="F:zinc ion binding"/>
    <property type="evidence" value="ECO:0007669"/>
    <property type="project" value="UniProtKB-KW"/>
</dbReference>
<feature type="compositionally biased region" description="Polar residues" evidence="9">
    <location>
        <begin position="260"/>
        <end position="269"/>
    </location>
</feature>
<evidence type="ECO:0000256" key="2">
    <source>
        <dbReference type="ARBA" id="ARBA00022723"/>
    </source>
</evidence>
<dbReference type="OrthoDB" id="757982at2759"/>